<reference evidence="1 2" key="1">
    <citation type="submission" date="2021-05" db="EMBL/GenBank/DDBJ databases">
        <title>Genome Assembly of Synthetic Allotetraploid Brassica napus Reveals Homoeologous Exchanges between Subgenomes.</title>
        <authorList>
            <person name="Davis J.T."/>
        </authorList>
    </citation>
    <scope>NUCLEOTIDE SEQUENCE [LARGE SCALE GENOMIC DNA]</scope>
    <source>
        <strain evidence="2">cv. Da-Ae</strain>
        <tissue evidence="1">Seedling</tissue>
    </source>
</reference>
<name>A0ABQ8DQM5_BRANA</name>
<proteinExistence type="predicted"/>
<dbReference type="Proteomes" id="UP000824890">
    <property type="component" value="Unassembled WGS sequence"/>
</dbReference>
<feature type="non-terminal residue" evidence="1">
    <location>
        <position position="517"/>
    </location>
</feature>
<keyword evidence="2" id="KW-1185">Reference proteome</keyword>
<evidence type="ECO:0000313" key="2">
    <source>
        <dbReference type="Proteomes" id="UP000824890"/>
    </source>
</evidence>
<gene>
    <name evidence="1" type="ORF">HID58_008786</name>
</gene>
<feature type="non-terminal residue" evidence="1">
    <location>
        <position position="1"/>
    </location>
</feature>
<dbReference type="Gene3D" id="3.90.1150.160">
    <property type="match status" value="1"/>
</dbReference>
<organism evidence="1 2">
    <name type="scientific">Brassica napus</name>
    <name type="common">Rape</name>
    <dbReference type="NCBI Taxonomy" id="3708"/>
    <lineage>
        <taxon>Eukaryota</taxon>
        <taxon>Viridiplantae</taxon>
        <taxon>Streptophyta</taxon>
        <taxon>Embryophyta</taxon>
        <taxon>Tracheophyta</taxon>
        <taxon>Spermatophyta</taxon>
        <taxon>Magnoliopsida</taxon>
        <taxon>eudicotyledons</taxon>
        <taxon>Gunneridae</taxon>
        <taxon>Pentapetalae</taxon>
        <taxon>rosids</taxon>
        <taxon>malvids</taxon>
        <taxon>Brassicales</taxon>
        <taxon>Brassicaceae</taxon>
        <taxon>Brassiceae</taxon>
        <taxon>Brassica</taxon>
    </lineage>
</organism>
<accession>A0ABQ8DQM5</accession>
<sequence length="517" mass="58183">IFLHIMGNYASCALSNITPSSSSSKVILPDGEVRHIHAPTKAAELMMEIPSFFLVDAKTLKIGRKLKPLAADDDLQTRGCHVYVAFPMTRATSAANASDMARLFLAAKKQQRRRVRTAVKHCHNGRISPEGEDDVKMMSAGSKLMSLVDIDEFSAAEFMHRISNSKSKKPKLETIAEEESILNGLEIKQLLELDFFNAFFNISYCSLILPDGEVRHIHAPTKAAELMMEIPSFFLVDAKTLKIGRKLKPLAADDDLETRGCHVYVAFPMTRATSAANASDMARLFLAAKKQQRRRVRTAVKHCHNGRISPEGEDDVKMMSAGSKLMSLVDIDEFSAAEFMHRISNSKSKKPKLETIAEEESVLSGLEIKQLLELDFFNAFFNFRNVSKNCRENMIMLRNGLEKTERFNIVSKDEGVPLVAFSLKDSSSHTEFEISDMLHREDFSRTLAERLVIDIEKVMRVLDELPSRVIHKILLGEENSEADGDNLMVTVKKSDMESRERSSIYGRSLFQTGRRLM</sequence>
<evidence type="ECO:0000313" key="1">
    <source>
        <dbReference type="EMBL" id="KAH0931669.1"/>
    </source>
</evidence>
<dbReference type="EMBL" id="JAGKQM010000003">
    <property type="protein sequence ID" value="KAH0931669.1"/>
    <property type="molecule type" value="Genomic_DNA"/>
</dbReference>
<dbReference type="PANTHER" id="PTHR33052">
    <property type="entry name" value="DUF4228 DOMAIN PROTEIN-RELATED"/>
    <property type="match status" value="1"/>
</dbReference>
<protein>
    <submittedName>
        <fullName evidence="1">Uncharacterized protein</fullName>
    </submittedName>
</protein>
<dbReference type="InterPro" id="IPR025322">
    <property type="entry name" value="PADRE_dom"/>
</dbReference>
<dbReference type="Pfam" id="PF14009">
    <property type="entry name" value="PADRE"/>
    <property type="match status" value="2"/>
</dbReference>
<comment type="caution">
    <text evidence="1">The sequence shown here is derived from an EMBL/GenBank/DDBJ whole genome shotgun (WGS) entry which is preliminary data.</text>
</comment>